<keyword evidence="6" id="KW-0498">Mitosis</keyword>
<dbReference type="SMART" id="SM00404">
    <property type="entry name" value="PTPc_motif"/>
    <property type="match status" value="2"/>
</dbReference>
<dbReference type="InterPro" id="IPR000082">
    <property type="entry name" value="SEA_dom"/>
</dbReference>
<feature type="transmembrane region" description="Helical" evidence="13">
    <location>
        <begin position="2574"/>
        <end position="2596"/>
    </location>
</feature>
<dbReference type="SUPFAM" id="SSF82671">
    <property type="entry name" value="SEA domain"/>
    <property type="match status" value="1"/>
</dbReference>
<evidence type="ECO:0000259" key="16">
    <source>
        <dbReference type="PROSITE" id="PS50056"/>
    </source>
</evidence>
<feature type="compositionally biased region" description="Basic and acidic residues" evidence="12">
    <location>
        <begin position="1403"/>
        <end position="1412"/>
    </location>
</feature>
<feature type="transmembrane region" description="Helical" evidence="13">
    <location>
        <begin position="1088"/>
        <end position="1117"/>
    </location>
</feature>
<feature type="compositionally biased region" description="Basic and acidic residues" evidence="12">
    <location>
        <begin position="1190"/>
        <end position="1211"/>
    </location>
</feature>
<evidence type="ECO:0000256" key="7">
    <source>
        <dbReference type="ARBA" id="ARBA00023054"/>
    </source>
</evidence>
<keyword evidence="17" id="KW-0675">Receptor</keyword>
<dbReference type="InterPro" id="IPR000242">
    <property type="entry name" value="PTP_cat"/>
</dbReference>
<feature type="transmembrane region" description="Helical" evidence="13">
    <location>
        <begin position="1884"/>
        <end position="1903"/>
    </location>
</feature>
<feature type="compositionally biased region" description="Low complexity" evidence="12">
    <location>
        <begin position="893"/>
        <end position="913"/>
    </location>
</feature>
<evidence type="ECO:0000313" key="17">
    <source>
        <dbReference type="EMBL" id="PFX31809.1"/>
    </source>
</evidence>
<dbReference type="InterPro" id="IPR000387">
    <property type="entry name" value="Tyr_Pase_dom"/>
</dbReference>
<protein>
    <submittedName>
        <fullName evidence="17">Receptor-type tyrosine-protein phosphatase C</fullName>
    </submittedName>
</protein>
<keyword evidence="9" id="KW-0131">Cell cycle</keyword>
<feature type="compositionally biased region" description="Basic residues" evidence="12">
    <location>
        <begin position="2644"/>
        <end position="2659"/>
    </location>
</feature>
<feature type="compositionally biased region" description="Low complexity" evidence="12">
    <location>
        <begin position="1448"/>
        <end position="1462"/>
    </location>
</feature>
<feature type="domain" description="Tyrosine-protein phosphatase" evidence="15">
    <location>
        <begin position="1571"/>
        <end position="1827"/>
    </location>
</feature>
<dbReference type="Pfam" id="PF01390">
    <property type="entry name" value="SEA"/>
    <property type="match status" value="1"/>
</dbReference>
<dbReference type="InterPro" id="IPR041112">
    <property type="entry name" value="Nuf2_DHR10-like"/>
</dbReference>
<evidence type="ECO:0000259" key="15">
    <source>
        <dbReference type="PROSITE" id="PS50055"/>
    </source>
</evidence>
<comment type="similarity">
    <text evidence="3">Belongs to the NUF2 family.</text>
</comment>
<feature type="domain" description="SEA" evidence="14">
    <location>
        <begin position="1977"/>
        <end position="2083"/>
    </location>
</feature>
<feature type="region of interest" description="Disordered" evidence="12">
    <location>
        <begin position="3145"/>
        <end position="3222"/>
    </location>
</feature>
<keyword evidence="4" id="KW-0158">Chromosome</keyword>
<feature type="region of interest" description="Disordered" evidence="12">
    <location>
        <begin position="2613"/>
        <end position="2711"/>
    </location>
</feature>
<evidence type="ECO:0000256" key="13">
    <source>
        <dbReference type="SAM" id="Phobius"/>
    </source>
</evidence>
<organism evidence="17 18">
    <name type="scientific">Stylophora pistillata</name>
    <name type="common">Smooth cauliflower coral</name>
    <dbReference type="NCBI Taxonomy" id="50429"/>
    <lineage>
        <taxon>Eukaryota</taxon>
        <taxon>Metazoa</taxon>
        <taxon>Cnidaria</taxon>
        <taxon>Anthozoa</taxon>
        <taxon>Hexacorallia</taxon>
        <taxon>Scleractinia</taxon>
        <taxon>Astrocoeniina</taxon>
        <taxon>Pocilloporidae</taxon>
        <taxon>Stylophora</taxon>
    </lineage>
</organism>
<comment type="caution">
    <text evidence="17">The sequence shown here is derived from an EMBL/GenBank/DDBJ whole genome shotgun (WGS) entry which is preliminary data.</text>
</comment>
<dbReference type="SUPFAM" id="SSF52799">
    <property type="entry name" value="(Phosphotyrosine protein) phosphatases II"/>
    <property type="match status" value="2"/>
</dbReference>
<dbReference type="Proteomes" id="UP000225706">
    <property type="component" value="Unassembled WGS sequence"/>
</dbReference>
<feature type="compositionally biased region" description="Low complexity" evidence="12">
    <location>
        <begin position="931"/>
        <end position="944"/>
    </location>
</feature>
<feature type="region of interest" description="Disordered" evidence="12">
    <location>
        <begin position="1147"/>
        <end position="1236"/>
    </location>
</feature>
<dbReference type="CDD" id="cd00047">
    <property type="entry name" value="PTPc"/>
    <property type="match status" value="2"/>
</dbReference>
<dbReference type="Pfam" id="PF00102">
    <property type="entry name" value="Y_phosphatase"/>
    <property type="match status" value="2"/>
</dbReference>
<dbReference type="GO" id="GO:0005634">
    <property type="term" value="C:nucleus"/>
    <property type="evidence" value="ECO:0007669"/>
    <property type="project" value="UniProtKB-SubCell"/>
</dbReference>
<dbReference type="PANTHER" id="PTHR19134:SF449">
    <property type="entry name" value="TYROSINE-PROTEIN PHOSPHATASE 1"/>
    <property type="match status" value="1"/>
</dbReference>
<dbReference type="Pfam" id="PF18595">
    <property type="entry name" value="Nuf2_DHR10-like"/>
    <property type="match status" value="1"/>
</dbReference>
<comment type="subcellular location">
    <subcellularLocation>
        <location evidence="2">Chromosome</location>
        <location evidence="2">Centromere</location>
    </subcellularLocation>
    <subcellularLocation>
        <location evidence="1">Nucleus</location>
    </subcellularLocation>
</comment>
<keyword evidence="13" id="KW-0812">Transmembrane</keyword>
<feature type="compositionally biased region" description="Polar residues" evidence="12">
    <location>
        <begin position="2416"/>
        <end position="2434"/>
    </location>
</feature>
<dbReference type="PROSITE" id="PS50024">
    <property type="entry name" value="SEA"/>
    <property type="match status" value="1"/>
</dbReference>
<evidence type="ECO:0000313" key="18">
    <source>
        <dbReference type="Proteomes" id="UP000225706"/>
    </source>
</evidence>
<feature type="coiled-coil region" evidence="11">
    <location>
        <begin position="347"/>
        <end position="392"/>
    </location>
</feature>
<dbReference type="EMBL" id="LSMT01000031">
    <property type="protein sequence ID" value="PFX31809.1"/>
    <property type="molecule type" value="Genomic_DNA"/>
</dbReference>
<evidence type="ECO:0000256" key="11">
    <source>
        <dbReference type="SAM" id="Coils"/>
    </source>
</evidence>
<feature type="compositionally biased region" description="Polar residues" evidence="12">
    <location>
        <begin position="1212"/>
        <end position="1236"/>
    </location>
</feature>
<dbReference type="Gene3D" id="3.90.190.10">
    <property type="entry name" value="Protein tyrosine phosphatase superfamily"/>
    <property type="match status" value="2"/>
</dbReference>
<dbReference type="GO" id="GO:0051301">
    <property type="term" value="P:cell division"/>
    <property type="evidence" value="ECO:0007669"/>
    <property type="project" value="UniProtKB-KW"/>
</dbReference>
<keyword evidence="10" id="KW-0137">Centromere</keyword>
<evidence type="ECO:0000256" key="6">
    <source>
        <dbReference type="ARBA" id="ARBA00022776"/>
    </source>
</evidence>
<feature type="region of interest" description="Disordered" evidence="12">
    <location>
        <begin position="1332"/>
        <end position="1365"/>
    </location>
</feature>
<dbReference type="InterPro" id="IPR036364">
    <property type="entry name" value="SEA_dom_sf"/>
</dbReference>
<evidence type="ECO:0000256" key="3">
    <source>
        <dbReference type="ARBA" id="ARBA00005498"/>
    </source>
</evidence>
<dbReference type="OrthoDB" id="5975897at2759"/>
<feature type="transmembrane region" description="Helical" evidence="13">
    <location>
        <begin position="1854"/>
        <end position="1872"/>
    </location>
</feature>
<reference evidence="18" key="1">
    <citation type="journal article" date="2017" name="bioRxiv">
        <title>Comparative analysis of the genomes of Stylophora pistillata and Acropora digitifera provides evidence for extensive differences between species of corals.</title>
        <authorList>
            <person name="Voolstra C.R."/>
            <person name="Li Y."/>
            <person name="Liew Y.J."/>
            <person name="Baumgarten S."/>
            <person name="Zoccola D."/>
            <person name="Flot J.-F."/>
            <person name="Tambutte S."/>
            <person name="Allemand D."/>
            <person name="Aranda M."/>
        </authorList>
    </citation>
    <scope>NUCLEOTIDE SEQUENCE [LARGE SCALE GENOMIC DNA]</scope>
</reference>
<feature type="compositionally biased region" description="Basic and acidic residues" evidence="12">
    <location>
        <begin position="2660"/>
        <end position="2684"/>
    </location>
</feature>
<dbReference type="GO" id="GO:0031262">
    <property type="term" value="C:Ndc80 complex"/>
    <property type="evidence" value="ECO:0007669"/>
    <property type="project" value="InterPro"/>
</dbReference>
<feature type="compositionally biased region" description="Basic and acidic residues" evidence="12">
    <location>
        <begin position="1348"/>
        <end position="1363"/>
    </location>
</feature>
<dbReference type="STRING" id="50429.A0A2B4SRR3"/>
<sequence length="3222" mass="360328">MKRFYIGVLTNFGVCPEQLTQPHFKSMDSFEFPELHEESAPLVILALAMQRFMFACGVENFTIFDIVAPKPKRTLHCVSAIVNYTKFKASREHIYENAVAEVDAATEQQRHLLTRNEELRKKISELKAKQAEEEQQVQQIGSEVEELQNDVSELNKQQATEVKKFQKLKTNNAELCSKKAEGKALIAALKQDTDNLAAKIVQSPERFKGELARLTIALQSVREARDERSARLQEICTQQDSNLQYTEDGQTAIKMISGIGGDMDKLRELTSKLEELQDKNISQKELLRDLTAKIEQLRRQLASKQEKLSRLMRQHDKKITATHDANGQIKREQAYLEKKLAEKTEYLEGLDNQINNLIQMVKEQEDLHEQDMNKLRTAYQQLLAQLPSQEAQEDLMMLSRTGLQSYAVQSVKGKAFLFLLLSFLAAKGHSAAIARTRRSLSLNNSFQISIQLSQTPWSEDFFNNRSTEYISLATNLETAVLDVVKKVGNGQVKVLEFKPGSVIAVIKITASSSDEKAMKTQLESEMKDRQLGGYSVDPILYSGRFFEVILKMKFPCNESLPDKGFLQKDELMKTINSVMSGNAGFLNATIYSIECSQADNITLVTTRVQIKDSSATNPFKELSSLKTQVDTGKLGSFSVIPEWRSYIPGEKVFYVSVELQTASTNTTQTKEQLQKFIENDFRDYGNFRYVHVVMPDSNHAVLEIGMRSSTSPILFMALSPIGNELSRGNLGGVKVNKKQNRVTIDIQSLTRKIFEVSFIKYVPSCVEADLTDTNSSHYKELGQKFTQFIDTNMKAHSLNSKFYLSNEVTKVECKNSTSVKGYSYVYMKPSTEDKIANLNGALYKCNTEPGIYDNGLKISLRTPTTPEAKGTWSWSLAGVSLTRGSCLRPKPTNPTNGPAPTTRGTTTGRPSTAQTNSKPTTAQTTGKPSITQTTGKPTTAQTTGTRTTEIILPTLTSQTELYAKVKLGMTWEEFCSKQDSFKEIIAWNVRDKNDSRVSPDRIIYVNVKRNCVDPSKKKTQAEVWFYVSEPDSSQNNEYLTFKVYSLFKMFFENGNTKQLGSEFQEKVLHVELGGSHASKYEKDSECKWPLWLLILLAVAGAIGLFLMILACCCLFCCGGRRRRRRREYDADQPQALVVVHVDSNGSVRYQQKNGKHNNSEFDTTKSQDDDGKHLKDDSEKEGYYNGGFDCDSKNKNYDGNDNRSSDERNEGKSPQSKTKSLSDGSGNTYQSLSNTDSVGDYTYQAIGESGRTTTSQSDNDKNNNASATMAHLSSDTNQVLRNGESGSSDINSRKAGNNTARAAIVIAPPSIGGDKVIAKGGDALDLSSRRAGTKAAHGVAVTASPSTRGEKVIAKGGDGKDESEGSLDLISRRAGSYTYAAHVTTVTTTSTGGDEVTASGGDGKGKSDVSPDLYTRRADSYMYSAHVTTVSSTSTGGDKRTGRGGKGSNKSSGSSDHNSSRVGNKKDITPLVNTSAPLTGGGSRGTGANAGNKDADGFSSRADENGECQDSYNGSKASPTSFLKTDTSPKDGARRGSRVRSSMDEDVPLTHKTGTVGIVALALRNKNETKKEREFKNLDKDVPKEEVKYPPDTTNKNRSPEVLPAPRTRVKLCSSPDYINANWIRDHKGQVCYIATQHPMTETVRDFWQMVWDQRVQTVVMVNDEEKEKPAEFVDYIPKGEGTSRQFGGFSVTVKQITEKPDFFMTVLSITEGKNAASSREVTHLKFTSWKERAMPNVALFVGFVTATQEARKKYGGTKVPTLVHCSDGLGFTGVYIAVDIGVKSHKESKTSVVDVFELSKNLRRDRHGIVCTLEHYNFIYQALYEYTVNYDKSAEASRGVHYYKIMLCLTQSTLNPVAALLFSIMAVWFSRQPSYSIETMLKLIFFVFTAVFMVNVQAAAVATSPTPTTNVTSTTVHSTSSMETSATIIPTPTTNCTSTTVHSTSSMKTADTIIPTLTTSVTSSTVISSSPTENHNFTAFQVMIEFLDITWNDKFLDESTVEYTTLESNVTKALKDALRFEDINSTVHVIEFKPGSVLGFFNITATKPETEVKNALATQMENGTIGTFNVSKTLFSERVFDVVIKLKKECNDTHPCVESLKDEVEKALPGNETATLQKVTCPKPNNVTIVTFRLQVEDTSSYNPDKELQCLKATVENGQLRNFSLIPEWQAYIPGEKQFSVSFDLTEASNNTRFTIKQLEGAIKDIFKNDNNYRYVTVDLLSDNKTVVLKVGMKTVAIDEPKAVVKPLEPLSEKVKRGTIGNTSVVKDSFEASVNPSTLIQKVFKVEFRLNMSDCDSNSPDRASKVKDYLHSRLKKYKYFIKAEFLPNDLKCVNGSRYQKQLFVHGAFLVYVLPSASELRSQFNPYLIECGRNAEGATYDWGVRVTPQTPTPTQTKFGQTIRMVCVSKHYPKPTSEPTATITETKGPTFSTSRSTEEPVLNPSLYVKVRLGITWGEFCSKLEHSLKQKIAWNLFDKNGTRISPDRIVFTNVEKNCADPSKKDEQAEVWFYVSKVDSNKLHKCLTLKAYKVLKMFVDYGSTTLLGPDFEGKVIHVDLAGEGASKHKSTYDSGDLSILAIILIAVAGAVGLVLLTVACCCLFCCAAKRRRKQEEEETHPMQVLIGANGVDSRGNMGRNNEEDDKKKKREDKKERKKKVKEKKKDETDIEDKDTHGKEKENLSKDVPEEEVSYPASTQSKNRSPDVLPAPKTRVKLSSNPDYINANWIRDHKGQRCYIATQHPLYETAEDFWRMVWEQESRLVVMVNEEEKEKPAEFMDYLPKGEGNTKSFGCIEVTVKQIMKKADYTISTLNIADSKKPSSAREVSYMKFTSWKERALPNVALFVGFVTATREASKKYSSTKAPTIVHCSDGLGFTGVYIAVDIGVKSHEESKTSVVDVFELSKNLRNDRHGIVCTLEHYNFIYQALYEYTVNYDESAEVCMMRPALLLLVFIGLFECFSAEEDPSIFIQVTWDMSWTRLCDLLPMFAKKLSGELIEFKELQLRKVSESRIRFINKETYCSGSRSTENAILYLFVSKDENDLSNLGVDKNLTILAYRTLYDYWRNHKMHLLDPVFLGEVTKVVLMGKDKPDIPEQMSESKKIGIAIGIALVIVFSIAILSCCVSARRKIRRTTWRPHHGVPIEEFPEPTIFRRGQENGHPQIYYSPRENYDQEDAQPRVHYSPREDYEHDDHPPPRENESCDGYPVQHHRQDDEDSFVSKPVF</sequence>
<dbReference type="PROSITE" id="PS50055">
    <property type="entry name" value="TYR_PHOSPHATASE_PTP"/>
    <property type="match status" value="2"/>
</dbReference>
<evidence type="ECO:0000256" key="8">
    <source>
        <dbReference type="ARBA" id="ARBA00023242"/>
    </source>
</evidence>
<name>A0A2B4SRR3_STYPI</name>
<accession>A0A2B4SRR3</accession>
<feature type="region of interest" description="Disordered" evidence="12">
    <location>
        <begin position="884"/>
        <end position="944"/>
    </location>
</feature>
<dbReference type="SMART" id="SM00194">
    <property type="entry name" value="PTPc"/>
    <property type="match status" value="2"/>
</dbReference>
<feature type="region of interest" description="Disordered" evidence="12">
    <location>
        <begin position="1389"/>
        <end position="1412"/>
    </location>
</feature>
<proteinExistence type="inferred from homology"/>
<dbReference type="PANTHER" id="PTHR19134">
    <property type="entry name" value="RECEPTOR-TYPE TYROSINE-PROTEIN PHOSPHATASE"/>
    <property type="match status" value="1"/>
</dbReference>
<feature type="region of interest" description="Disordered" evidence="12">
    <location>
        <begin position="1429"/>
        <end position="1549"/>
    </location>
</feature>
<evidence type="ECO:0000256" key="4">
    <source>
        <dbReference type="ARBA" id="ARBA00022454"/>
    </source>
</evidence>
<evidence type="ECO:0000256" key="1">
    <source>
        <dbReference type="ARBA" id="ARBA00004123"/>
    </source>
</evidence>
<dbReference type="PRINTS" id="PR00700">
    <property type="entry name" value="PRTYPHPHTASE"/>
</dbReference>
<dbReference type="PROSITE" id="PS50056">
    <property type="entry name" value="TYR_PHOSPHATASE_2"/>
    <property type="match status" value="2"/>
</dbReference>
<evidence type="ECO:0000256" key="2">
    <source>
        <dbReference type="ARBA" id="ARBA00004584"/>
    </source>
</evidence>
<dbReference type="GO" id="GO:0004725">
    <property type="term" value="F:protein tyrosine phosphatase activity"/>
    <property type="evidence" value="ECO:0007669"/>
    <property type="project" value="InterPro"/>
</dbReference>
<keyword evidence="7 11" id="KW-0175">Coiled coil</keyword>
<dbReference type="InterPro" id="IPR029021">
    <property type="entry name" value="Prot-tyrosine_phosphatase-like"/>
</dbReference>
<feature type="domain" description="Tyrosine-protein phosphatase" evidence="15">
    <location>
        <begin position="2696"/>
        <end position="2929"/>
    </location>
</feature>
<dbReference type="Pfam" id="PF03800">
    <property type="entry name" value="Nuf2"/>
    <property type="match status" value="1"/>
</dbReference>
<feature type="coiled-coil region" evidence="11">
    <location>
        <begin position="102"/>
        <end position="164"/>
    </location>
</feature>
<feature type="domain" description="Tyrosine specific protein phosphatases" evidence="16">
    <location>
        <begin position="1739"/>
        <end position="1818"/>
    </location>
</feature>
<feature type="transmembrane region" description="Helical" evidence="13">
    <location>
        <begin position="3101"/>
        <end position="3124"/>
    </location>
</feature>
<feature type="compositionally biased region" description="Basic and acidic residues" evidence="12">
    <location>
        <begin position="1157"/>
        <end position="1182"/>
    </location>
</feature>
<dbReference type="InterPro" id="IPR005549">
    <property type="entry name" value="Kinetochore_Nuf2_N"/>
</dbReference>
<feature type="compositionally biased region" description="Basic and acidic residues" evidence="12">
    <location>
        <begin position="3181"/>
        <end position="3198"/>
    </location>
</feature>
<dbReference type="InterPro" id="IPR050348">
    <property type="entry name" value="Protein-Tyr_Phosphatase"/>
</dbReference>
<evidence type="ECO:0000256" key="9">
    <source>
        <dbReference type="ARBA" id="ARBA00023306"/>
    </source>
</evidence>
<feature type="compositionally biased region" description="Polar residues" evidence="12">
    <location>
        <begin position="914"/>
        <end position="930"/>
    </location>
</feature>
<keyword evidence="13" id="KW-0472">Membrane</keyword>
<gene>
    <name evidence="17" type="primary">PTPRC</name>
    <name evidence="17" type="ORF">AWC38_SpisGene3411</name>
</gene>
<keyword evidence="18" id="KW-1185">Reference proteome</keyword>
<keyword evidence="5" id="KW-0132">Cell division</keyword>
<feature type="domain" description="Tyrosine specific protein phosphatases" evidence="16">
    <location>
        <begin position="2844"/>
        <end position="2920"/>
    </location>
</feature>
<evidence type="ECO:0000256" key="5">
    <source>
        <dbReference type="ARBA" id="ARBA00022618"/>
    </source>
</evidence>
<feature type="region of interest" description="Disordered" evidence="12">
    <location>
        <begin position="2416"/>
        <end position="2436"/>
    </location>
</feature>
<feature type="compositionally biased region" description="Polar residues" evidence="12">
    <location>
        <begin position="1508"/>
        <end position="1526"/>
    </location>
</feature>
<keyword evidence="8" id="KW-0539">Nucleus</keyword>
<evidence type="ECO:0000256" key="12">
    <source>
        <dbReference type="SAM" id="MobiDB-lite"/>
    </source>
</evidence>
<dbReference type="InterPro" id="IPR038275">
    <property type="entry name" value="Nuf2_N_sf"/>
</dbReference>
<dbReference type="Gene3D" id="1.10.418.60">
    <property type="entry name" value="Ncd80 complex, Nuf2 subunit"/>
    <property type="match status" value="1"/>
</dbReference>
<evidence type="ECO:0000256" key="10">
    <source>
        <dbReference type="ARBA" id="ARBA00023328"/>
    </source>
</evidence>
<keyword evidence="13" id="KW-1133">Transmembrane helix</keyword>
<dbReference type="InterPro" id="IPR003595">
    <property type="entry name" value="Tyr_Pase_cat"/>
</dbReference>
<feature type="coiled-coil region" evidence="11">
    <location>
        <begin position="259"/>
        <end position="314"/>
    </location>
</feature>
<feature type="compositionally biased region" description="Basic and acidic residues" evidence="12">
    <location>
        <begin position="1493"/>
        <end position="1504"/>
    </location>
</feature>
<evidence type="ECO:0000259" key="14">
    <source>
        <dbReference type="PROSITE" id="PS50024"/>
    </source>
</evidence>
<feature type="region of interest" description="Disordered" evidence="12">
    <location>
        <begin position="1271"/>
        <end position="1296"/>
    </location>
</feature>